<dbReference type="PROSITE" id="PS01238">
    <property type="entry name" value="GDA1_CD39_NTPASE"/>
    <property type="match status" value="1"/>
</dbReference>
<dbReference type="PANTHER" id="PTHR11782">
    <property type="entry name" value="ADENOSINE/GUANOSINE DIPHOSPHATASE"/>
    <property type="match status" value="1"/>
</dbReference>
<reference evidence="7" key="1">
    <citation type="submission" date="2020-05" db="EMBL/GenBank/DDBJ databases">
        <title>Phylogenomic resolution of chytrid fungi.</title>
        <authorList>
            <person name="Stajich J.E."/>
            <person name="Amses K."/>
            <person name="Simmons R."/>
            <person name="Seto K."/>
            <person name="Myers J."/>
            <person name="Bonds A."/>
            <person name="Quandt C.A."/>
            <person name="Barry K."/>
            <person name="Liu P."/>
            <person name="Grigoriev I."/>
            <person name="Longcore J.E."/>
            <person name="James T.Y."/>
        </authorList>
    </citation>
    <scope>NUCLEOTIDE SEQUENCE</scope>
    <source>
        <strain evidence="7">JEL0476</strain>
    </source>
</reference>
<dbReference type="Pfam" id="PF01150">
    <property type="entry name" value="GDA1_CD39"/>
    <property type="match status" value="1"/>
</dbReference>
<dbReference type="GO" id="GO:0045134">
    <property type="term" value="F:UDP phosphatase activity"/>
    <property type="evidence" value="ECO:0007669"/>
    <property type="project" value="TreeGrafter"/>
</dbReference>
<gene>
    <name evidence="7" type="primary">YND1</name>
    <name evidence="7" type="ORF">HK099_004468</name>
</gene>
<organism evidence="7 8">
    <name type="scientific">Clydaea vesicula</name>
    <dbReference type="NCBI Taxonomy" id="447962"/>
    <lineage>
        <taxon>Eukaryota</taxon>
        <taxon>Fungi</taxon>
        <taxon>Fungi incertae sedis</taxon>
        <taxon>Chytridiomycota</taxon>
        <taxon>Chytridiomycota incertae sedis</taxon>
        <taxon>Chytridiomycetes</taxon>
        <taxon>Lobulomycetales</taxon>
        <taxon>Lobulomycetaceae</taxon>
        <taxon>Clydaea</taxon>
    </lineage>
</organism>
<feature type="binding site" evidence="4">
    <location>
        <begin position="319"/>
        <end position="323"/>
    </location>
    <ligand>
        <name>ATP</name>
        <dbReference type="ChEBI" id="CHEBI:30616"/>
    </ligand>
</feature>
<dbReference type="CDD" id="cd24039">
    <property type="entry name" value="ASKHA_NBD_YND1-like"/>
    <property type="match status" value="1"/>
</dbReference>
<protein>
    <submittedName>
        <fullName evidence="7">Golgi apyrase</fullName>
    </submittedName>
</protein>
<dbReference type="GO" id="GO:0005524">
    <property type="term" value="F:ATP binding"/>
    <property type="evidence" value="ECO:0007669"/>
    <property type="project" value="UniProtKB-KW"/>
</dbReference>
<dbReference type="GO" id="GO:0004382">
    <property type="term" value="F:GDP phosphatase activity"/>
    <property type="evidence" value="ECO:0007669"/>
    <property type="project" value="TreeGrafter"/>
</dbReference>
<keyword evidence="8" id="KW-1185">Reference proteome</keyword>
<feature type="transmembrane region" description="Helical" evidence="6">
    <location>
        <begin position="35"/>
        <end position="53"/>
    </location>
</feature>
<evidence type="ECO:0000313" key="7">
    <source>
        <dbReference type="EMBL" id="KAJ3220057.1"/>
    </source>
</evidence>
<dbReference type="GO" id="GO:0006256">
    <property type="term" value="P:UDP catabolic process"/>
    <property type="evidence" value="ECO:0007669"/>
    <property type="project" value="TreeGrafter"/>
</dbReference>
<sequence length="738" mass="83614">MDFGQDHHASVKIKHLLTVFTFYIWGGRNGNGYRICLFTIVLSLSLIYLVSLLNQSKVNFNNNKMHLSRSGKKSNAGIHQSDFKINSELKDTQDLNVLNLNTTFKIHTYSQEEEEVNFISSEWVKHREFAIIIDAGSSGSRVLIYSWKNPEYTKYMLKKSIFDNNFVTKEEGNYILNSLPIMEPGDEYGEDWQFKEEPGISTFHSKPHEIGLHLKPLLDYAASKIPARKRSKTPIYLLATAGLRLISEESRTAILRNTCSYVRNHYDFDISGGCDQHFRMISGELEGIYGWVAVNYLMGGFDTRKKIDKHTFGFLDLGGASTQIAFEPTAEMSLEHESDLTTLKLRTIGGNDIHYKVFVSTFLGFGVNEARRRYLEILTNNLNDEVSRNETLFNSAFLSTHETSNTIKVLKLKEKFLRNENIYVDPCLPLALEREKDEILNVALVDDNIKKENKKIELIGIGNLEICLKILSPLLNKSLPCPENPCLFNGVHAPIEDFKKHKFFGISEYWYTPSDLFQLGGSYSYSKLFDATKKYCKTSWINLNEKFENGFWPHIHETSKLELVCFKSAWIMSLIHGGLGISKLDHEMDLNKEQTFSSNFQSINEIGKFQVSWTLGAVLFHASATTAKKLSNSNFDAEDENLTSVVVDRGGTGGGYELQDILSNNLRIGNMDSSGGVVMNRISSLANERGLQNSNFDLSVRSHSFSEFTSANNSTSSSSNNLSLKKNKWILDDGSRFT</sequence>
<evidence type="ECO:0000313" key="8">
    <source>
        <dbReference type="Proteomes" id="UP001211065"/>
    </source>
</evidence>
<dbReference type="GO" id="GO:0005794">
    <property type="term" value="C:Golgi apparatus"/>
    <property type="evidence" value="ECO:0007669"/>
    <property type="project" value="TreeGrafter"/>
</dbReference>
<comment type="similarity">
    <text evidence="1 5">Belongs to the GDA1/CD39 NTPase family.</text>
</comment>
<dbReference type="PANTHER" id="PTHR11782:SF121">
    <property type="entry name" value="NUCLEOSIDE-DIPHOSPHATASE MIG-23"/>
    <property type="match status" value="1"/>
</dbReference>
<keyword evidence="6" id="KW-0472">Membrane</keyword>
<dbReference type="AlphaFoldDB" id="A0AAD5U3M1"/>
<comment type="caution">
    <text evidence="7">The sequence shown here is derived from an EMBL/GenBank/DDBJ whole genome shotgun (WGS) entry which is preliminary data.</text>
</comment>
<feature type="active site" description="Proton acceptor" evidence="3">
    <location>
        <position position="286"/>
    </location>
</feature>
<dbReference type="Proteomes" id="UP001211065">
    <property type="component" value="Unassembled WGS sequence"/>
</dbReference>
<dbReference type="GO" id="GO:0016020">
    <property type="term" value="C:membrane"/>
    <property type="evidence" value="ECO:0007669"/>
    <property type="project" value="TreeGrafter"/>
</dbReference>
<dbReference type="GO" id="GO:0046036">
    <property type="term" value="P:CTP metabolic process"/>
    <property type="evidence" value="ECO:0007669"/>
    <property type="project" value="TreeGrafter"/>
</dbReference>
<dbReference type="Gene3D" id="3.30.420.150">
    <property type="entry name" value="Exopolyphosphatase. Domain 2"/>
    <property type="match status" value="1"/>
</dbReference>
<proteinExistence type="inferred from homology"/>
<name>A0AAD5U3M1_9FUNG</name>
<evidence type="ECO:0000256" key="2">
    <source>
        <dbReference type="ARBA" id="ARBA00022801"/>
    </source>
</evidence>
<dbReference type="GO" id="GO:0017111">
    <property type="term" value="F:ribonucleoside triphosphate phosphatase activity"/>
    <property type="evidence" value="ECO:0007669"/>
    <property type="project" value="TreeGrafter"/>
</dbReference>
<evidence type="ECO:0000256" key="6">
    <source>
        <dbReference type="SAM" id="Phobius"/>
    </source>
</evidence>
<evidence type="ECO:0000256" key="4">
    <source>
        <dbReference type="PIRSR" id="PIRSR600407-2"/>
    </source>
</evidence>
<keyword evidence="4" id="KW-0067">ATP-binding</keyword>
<evidence type="ECO:0000256" key="5">
    <source>
        <dbReference type="RuleBase" id="RU003833"/>
    </source>
</evidence>
<dbReference type="InterPro" id="IPR000407">
    <property type="entry name" value="GDA1_CD39_NTPase"/>
</dbReference>
<dbReference type="Gene3D" id="3.30.420.40">
    <property type="match status" value="1"/>
</dbReference>
<keyword evidence="6" id="KW-0812">Transmembrane</keyword>
<dbReference type="EMBL" id="JADGJW010000316">
    <property type="protein sequence ID" value="KAJ3220057.1"/>
    <property type="molecule type" value="Genomic_DNA"/>
</dbReference>
<evidence type="ECO:0000256" key="3">
    <source>
        <dbReference type="PIRSR" id="PIRSR600407-1"/>
    </source>
</evidence>
<accession>A0AAD5U3M1</accession>
<evidence type="ECO:0000256" key="1">
    <source>
        <dbReference type="ARBA" id="ARBA00009283"/>
    </source>
</evidence>
<keyword evidence="2 5" id="KW-0378">Hydrolase</keyword>
<keyword evidence="6" id="KW-1133">Transmembrane helix</keyword>
<keyword evidence="4" id="KW-0547">Nucleotide-binding</keyword>